<protein>
    <submittedName>
        <fullName evidence="2">Uncharacterized protein</fullName>
    </submittedName>
</protein>
<evidence type="ECO:0000313" key="2">
    <source>
        <dbReference type="EMBL" id="KAK8002058.1"/>
    </source>
</evidence>
<accession>A0ABR1R8S1</accession>
<feature type="region of interest" description="Disordered" evidence="1">
    <location>
        <begin position="118"/>
        <end position="228"/>
    </location>
</feature>
<comment type="caution">
    <text evidence="2">The sequence shown here is derived from an EMBL/GenBank/DDBJ whole genome shotgun (WGS) entry which is preliminary data.</text>
</comment>
<dbReference type="Proteomes" id="UP001396898">
    <property type="component" value="Unassembled WGS sequence"/>
</dbReference>
<evidence type="ECO:0000313" key="3">
    <source>
        <dbReference type="Proteomes" id="UP001396898"/>
    </source>
</evidence>
<gene>
    <name evidence="2" type="ORF">PG991_014280</name>
</gene>
<name>A0ABR1R8S1_9PEZI</name>
<feature type="compositionally biased region" description="Pro residues" evidence="1">
    <location>
        <begin position="173"/>
        <end position="183"/>
    </location>
</feature>
<sequence>MGLSRPLRFFDLLGIVKKLPRAVRALKSWDGVDKEGVKEYGLVWTHSFAKTILRKAEEKLKNFDCVNGSLSNLPIDYFTATGVNFLVLESSEFSVSARQAEEGRFAGYIVPDEDETISYERPNNKHDEEPNSGFGTKPDTAKNPTGAEATGGSSVDAILSKTSANGGSAQCTHPPPVTTPPLPDGDGPDWMREFGNISEEDEMSMDRTLFPDDYGDENEGQGGGQNEG</sequence>
<organism evidence="2 3">
    <name type="scientific">Apiospora marii</name>
    <dbReference type="NCBI Taxonomy" id="335849"/>
    <lineage>
        <taxon>Eukaryota</taxon>
        <taxon>Fungi</taxon>
        <taxon>Dikarya</taxon>
        <taxon>Ascomycota</taxon>
        <taxon>Pezizomycotina</taxon>
        <taxon>Sordariomycetes</taxon>
        <taxon>Xylariomycetidae</taxon>
        <taxon>Amphisphaeriales</taxon>
        <taxon>Apiosporaceae</taxon>
        <taxon>Apiospora</taxon>
    </lineage>
</organism>
<feature type="compositionally biased region" description="Polar residues" evidence="1">
    <location>
        <begin position="160"/>
        <end position="171"/>
    </location>
</feature>
<reference evidence="2 3" key="1">
    <citation type="submission" date="2023-01" db="EMBL/GenBank/DDBJ databases">
        <title>Analysis of 21 Apiospora genomes using comparative genomics revels a genus with tremendous synthesis potential of carbohydrate active enzymes and secondary metabolites.</title>
        <authorList>
            <person name="Sorensen T."/>
        </authorList>
    </citation>
    <scope>NUCLEOTIDE SEQUENCE [LARGE SCALE GENOMIC DNA]</scope>
    <source>
        <strain evidence="2 3">CBS 20057</strain>
    </source>
</reference>
<evidence type="ECO:0000256" key="1">
    <source>
        <dbReference type="SAM" id="MobiDB-lite"/>
    </source>
</evidence>
<keyword evidence="3" id="KW-1185">Reference proteome</keyword>
<dbReference type="EMBL" id="JAQQWI010000018">
    <property type="protein sequence ID" value="KAK8002058.1"/>
    <property type="molecule type" value="Genomic_DNA"/>
</dbReference>
<proteinExistence type="predicted"/>